<dbReference type="AlphaFoldDB" id="A0A392SN13"/>
<feature type="non-terminal residue" evidence="2">
    <location>
        <position position="1"/>
    </location>
</feature>
<comment type="caution">
    <text evidence="2">The sequence shown here is derived from an EMBL/GenBank/DDBJ whole genome shotgun (WGS) entry which is preliminary data.</text>
</comment>
<organism evidence="2 3">
    <name type="scientific">Trifolium medium</name>
    <dbReference type="NCBI Taxonomy" id="97028"/>
    <lineage>
        <taxon>Eukaryota</taxon>
        <taxon>Viridiplantae</taxon>
        <taxon>Streptophyta</taxon>
        <taxon>Embryophyta</taxon>
        <taxon>Tracheophyta</taxon>
        <taxon>Spermatophyta</taxon>
        <taxon>Magnoliopsida</taxon>
        <taxon>eudicotyledons</taxon>
        <taxon>Gunneridae</taxon>
        <taxon>Pentapetalae</taxon>
        <taxon>rosids</taxon>
        <taxon>fabids</taxon>
        <taxon>Fabales</taxon>
        <taxon>Fabaceae</taxon>
        <taxon>Papilionoideae</taxon>
        <taxon>50 kb inversion clade</taxon>
        <taxon>NPAAA clade</taxon>
        <taxon>Hologalegina</taxon>
        <taxon>IRL clade</taxon>
        <taxon>Trifolieae</taxon>
        <taxon>Trifolium</taxon>
    </lineage>
</organism>
<sequence length="29" mass="3001">IKCESNATFHDEADSGSGGKTNKDATLTC</sequence>
<proteinExistence type="predicted"/>
<feature type="compositionally biased region" description="Basic and acidic residues" evidence="1">
    <location>
        <begin position="1"/>
        <end position="13"/>
    </location>
</feature>
<evidence type="ECO:0000313" key="3">
    <source>
        <dbReference type="Proteomes" id="UP000265520"/>
    </source>
</evidence>
<accession>A0A392SN13</accession>
<name>A0A392SN13_9FABA</name>
<feature type="region of interest" description="Disordered" evidence="1">
    <location>
        <begin position="1"/>
        <end position="29"/>
    </location>
</feature>
<dbReference type="EMBL" id="LXQA010399326">
    <property type="protein sequence ID" value="MCI49310.1"/>
    <property type="molecule type" value="Genomic_DNA"/>
</dbReference>
<evidence type="ECO:0000313" key="2">
    <source>
        <dbReference type="EMBL" id="MCI49310.1"/>
    </source>
</evidence>
<keyword evidence="3" id="KW-1185">Reference proteome</keyword>
<evidence type="ECO:0000256" key="1">
    <source>
        <dbReference type="SAM" id="MobiDB-lite"/>
    </source>
</evidence>
<reference evidence="2 3" key="1">
    <citation type="journal article" date="2018" name="Front. Plant Sci.">
        <title>Red Clover (Trifolium pratense) and Zigzag Clover (T. medium) - A Picture of Genomic Similarities and Differences.</title>
        <authorList>
            <person name="Dluhosova J."/>
            <person name="Istvanek J."/>
            <person name="Nedelnik J."/>
            <person name="Repkova J."/>
        </authorList>
    </citation>
    <scope>NUCLEOTIDE SEQUENCE [LARGE SCALE GENOMIC DNA]</scope>
    <source>
        <strain evidence="3">cv. 10/8</strain>
        <tissue evidence="2">Leaf</tissue>
    </source>
</reference>
<protein>
    <submittedName>
        <fullName evidence="2">Uncharacterized protein</fullName>
    </submittedName>
</protein>
<dbReference type="Proteomes" id="UP000265520">
    <property type="component" value="Unassembled WGS sequence"/>
</dbReference>